<dbReference type="AlphaFoldDB" id="A0ABC8K750"/>
<dbReference type="Pfam" id="PF07983">
    <property type="entry name" value="X8"/>
    <property type="match status" value="1"/>
</dbReference>
<protein>
    <recommendedName>
        <fullName evidence="3">X8 domain-containing protein</fullName>
    </recommendedName>
</protein>
<feature type="signal peptide" evidence="2">
    <location>
        <begin position="1"/>
        <end position="31"/>
    </location>
</feature>
<dbReference type="EMBL" id="CAKOAT010184821">
    <property type="protein sequence ID" value="CAH8353642.1"/>
    <property type="molecule type" value="Genomic_DNA"/>
</dbReference>
<name>A0ABC8K750_ERUVS</name>
<feature type="domain" description="X8" evidence="3">
    <location>
        <begin position="33"/>
        <end position="90"/>
    </location>
</feature>
<evidence type="ECO:0000259" key="3">
    <source>
        <dbReference type="SMART" id="SM00768"/>
    </source>
</evidence>
<evidence type="ECO:0000313" key="5">
    <source>
        <dbReference type="Proteomes" id="UP001642260"/>
    </source>
</evidence>
<evidence type="ECO:0000256" key="2">
    <source>
        <dbReference type="SAM" id="SignalP"/>
    </source>
</evidence>
<keyword evidence="1 2" id="KW-0732">Signal</keyword>
<sequence>MNITEIMCLRSALVFLILSIVVIDHLPLASAGQWCVVSPSATDAQMQANIDWLCGHGHVDCIPIKPGVQVVKAHSCEFRHLGSKSNHWRIYMRTLQRPKLKIVLT</sequence>
<dbReference type="SMART" id="SM00768">
    <property type="entry name" value="X8"/>
    <property type="match status" value="1"/>
</dbReference>
<reference evidence="4 5" key="1">
    <citation type="submission" date="2022-03" db="EMBL/GenBank/DDBJ databases">
        <authorList>
            <person name="Macdonald S."/>
            <person name="Ahmed S."/>
            <person name="Newling K."/>
        </authorList>
    </citation>
    <scope>NUCLEOTIDE SEQUENCE [LARGE SCALE GENOMIC DNA]</scope>
</reference>
<gene>
    <name evidence="4" type="ORF">ERUC_LOCUS19397</name>
</gene>
<comment type="caution">
    <text evidence="4">The sequence shown here is derived from an EMBL/GenBank/DDBJ whole genome shotgun (WGS) entry which is preliminary data.</text>
</comment>
<accession>A0ABC8K750</accession>
<keyword evidence="5" id="KW-1185">Reference proteome</keyword>
<dbReference type="Proteomes" id="UP001642260">
    <property type="component" value="Unassembled WGS sequence"/>
</dbReference>
<evidence type="ECO:0000313" key="4">
    <source>
        <dbReference type="EMBL" id="CAH8353642.1"/>
    </source>
</evidence>
<organism evidence="4 5">
    <name type="scientific">Eruca vesicaria subsp. sativa</name>
    <name type="common">Garden rocket</name>
    <name type="synonym">Eruca sativa</name>
    <dbReference type="NCBI Taxonomy" id="29727"/>
    <lineage>
        <taxon>Eukaryota</taxon>
        <taxon>Viridiplantae</taxon>
        <taxon>Streptophyta</taxon>
        <taxon>Embryophyta</taxon>
        <taxon>Tracheophyta</taxon>
        <taxon>Spermatophyta</taxon>
        <taxon>Magnoliopsida</taxon>
        <taxon>eudicotyledons</taxon>
        <taxon>Gunneridae</taxon>
        <taxon>Pentapetalae</taxon>
        <taxon>rosids</taxon>
        <taxon>malvids</taxon>
        <taxon>Brassicales</taxon>
        <taxon>Brassicaceae</taxon>
        <taxon>Brassiceae</taxon>
        <taxon>Eruca</taxon>
    </lineage>
</organism>
<feature type="chain" id="PRO_5044874956" description="X8 domain-containing protein" evidence="2">
    <location>
        <begin position="32"/>
        <end position="105"/>
    </location>
</feature>
<dbReference type="InterPro" id="IPR012946">
    <property type="entry name" value="X8"/>
</dbReference>
<proteinExistence type="predicted"/>
<evidence type="ECO:0000256" key="1">
    <source>
        <dbReference type="ARBA" id="ARBA00022729"/>
    </source>
</evidence>